<evidence type="ECO:0000259" key="8">
    <source>
        <dbReference type="Pfam" id="PF26049"/>
    </source>
</evidence>
<comment type="similarity">
    <text evidence="6">Belongs to the methyltransferase superfamily. RlmG family.</text>
</comment>
<dbReference type="CDD" id="cd02440">
    <property type="entry name" value="AdoMet_MTases"/>
    <property type="match status" value="1"/>
</dbReference>
<keyword evidence="5 6" id="KW-0949">S-adenosyl-L-methionine</keyword>
<keyword evidence="1 6" id="KW-0963">Cytoplasm</keyword>
<dbReference type="PROSITE" id="PS00092">
    <property type="entry name" value="N6_MTASE"/>
    <property type="match status" value="1"/>
</dbReference>
<comment type="catalytic activity">
    <reaction evidence="6">
        <text>guanosine(1835) in 23S rRNA + S-adenosyl-L-methionine = N(2)-methylguanosine(1835) in 23S rRNA + S-adenosyl-L-homocysteine + H(+)</text>
        <dbReference type="Rhea" id="RHEA:42744"/>
        <dbReference type="Rhea" id="RHEA-COMP:10217"/>
        <dbReference type="Rhea" id="RHEA-COMP:10218"/>
        <dbReference type="ChEBI" id="CHEBI:15378"/>
        <dbReference type="ChEBI" id="CHEBI:57856"/>
        <dbReference type="ChEBI" id="CHEBI:59789"/>
        <dbReference type="ChEBI" id="CHEBI:74269"/>
        <dbReference type="ChEBI" id="CHEBI:74481"/>
        <dbReference type="EC" id="2.1.1.174"/>
    </reaction>
</comment>
<dbReference type="EC" id="2.1.1.174" evidence="6"/>
<dbReference type="GO" id="GO:0005737">
    <property type="term" value="C:cytoplasm"/>
    <property type="evidence" value="ECO:0007669"/>
    <property type="project" value="UniProtKB-SubCell"/>
</dbReference>
<evidence type="ECO:0000256" key="2">
    <source>
        <dbReference type="ARBA" id="ARBA00022552"/>
    </source>
</evidence>
<comment type="subcellular location">
    <subcellularLocation>
        <location evidence="6">Cytoplasm</location>
    </subcellularLocation>
</comment>
<feature type="domain" description="RlmG N-terminal" evidence="8">
    <location>
        <begin position="2"/>
        <end position="166"/>
    </location>
</feature>
<dbReference type="EMBL" id="BBRZ01000005">
    <property type="protein sequence ID" value="GAM54559.1"/>
    <property type="molecule type" value="Genomic_DNA"/>
</dbReference>
<name>A0A0B8NUY2_9VIBR</name>
<dbReference type="AlphaFoldDB" id="A0A0B8NUY2"/>
<comment type="caution">
    <text evidence="9">The sequence shown here is derived from an EMBL/GenBank/DDBJ whole genome shotgun (WGS) entry which is preliminary data.</text>
</comment>
<keyword evidence="4 6" id="KW-0808">Transferase</keyword>
<dbReference type="GO" id="GO:0052916">
    <property type="term" value="F:23S rRNA (guanine(1835)-N(2))-methyltransferase activity"/>
    <property type="evidence" value="ECO:0007669"/>
    <property type="project" value="UniProtKB-EC"/>
</dbReference>
<dbReference type="InterPro" id="IPR029063">
    <property type="entry name" value="SAM-dependent_MTases_sf"/>
</dbReference>
<comment type="function">
    <text evidence="6">Specifically methylates the guanine in position 1835 (m2G1835) of 23S rRNA.</text>
</comment>
<dbReference type="InterPro" id="IPR046977">
    <property type="entry name" value="RsmC/RlmG"/>
</dbReference>
<accession>A0A0B8NUY2</accession>
<evidence type="ECO:0000256" key="1">
    <source>
        <dbReference type="ARBA" id="ARBA00022490"/>
    </source>
</evidence>
<dbReference type="PIRSF" id="PIRSF037565">
    <property type="entry name" value="RRNA_m2G_Mtase_RsmD_prd"/>
    <property type="match status" value="1"/>
</dbReference>
<dbReference type="Pfam" id="PF05175">
    <property type="entry name" value="MTS"/>
    <property type="match status" value="1"/>
</dbReference>
<dbReference type="InterPro" id="IPR007848">
    <property type="entry name" value="Small_mtfrase_dom"/>
</dbReference>
<dbReference type="InterPro" id="IPR058679">
    <property type="entry name" value="RlmG_N"/>
</dbReference>
<evidence type="ECO:0000313" key="10">
    <source>
        <dbReference type="Proteomes" id="UP000031671"/>
    </source>
</evidence>
<evidence type="ECO:0000313" key="9">
    <source>
        <dbReference type="EMBL" id="GAM54559.1"/>
    </source>
</evidence>
<reference evidence="9 10" key="1">
    <citation type="submission" date="2015-01" db="EMBL/GenBank/DDBJ databases">
        <title>Vibrio sp. C1 JCM 19231 whole genome shotgun sequence.</title>
        <authorList>
            <person name="Sawabe T."/>
            <person name="Meirelles P."/>
            <person name="Feng G."/>
            <person name="Sayaka M."/>
            <person name="Hattori M."/>
            <person name="Ohkuma M."/>
        </authorList>
    </citation>
    <scope>NUCLEOTIDE SEQUENCE [LARGE SCALE GENOMIC DNA]</scope>
    <source>
        <strain evidence="10">JCM 19231</strain>
    </source>
</reference>
<organism evidence="9 10">
    <name type="scientific">Vibrio ishigakensis</name>
    <dbReference type="NCBI Taxonomy" id="1481914"/>
    <lineage>
        <taxon>Bacteria</taxon>
        <taxon>Pseudomonadati</taxon>
        <taxon>Pseudomonadota</taxon>
        <taxon>Gammaproteobacteria</taxon>
        <taxon>Vibrionales</taxon>
        <taxon>Vibrionaceae</taxon>
        <taxon>Vibrio</taxon>
    </lineage>
</organism>
<keyword evidence="10" id="KW-1185">Reference proteome</keyword>
<sequence length="367" mass="41730">MRFPKLPKETLQAWDAGDEYIIDHFQDAPLEKGKHILILNDQFGALSCWFSKDYQVSMQTDSHVSWQGSLKNLQRNECNQVQLLRSTDPLPEKVDLVLMKIPKNNRFLVWQLSQLRQHISPDVEVIAVNKANLIHTSTLKLFEKYLGETRTSLAKKKHRLVFSRADKTLTATSEPSISWDVPEHDLKLENLPNVYSGESLDLGARFFLEHLPSSDRGLDIIDLGCGNGVLSAKIARLNPNAHITSVDESFMAVESAKRNIARNLGEKKRFTFRANNCLDKFEPQSCDLVLCNPPFHQQNTVTDHIAWQMFTDSKRTLRKDGELWVIGNRHLGYVAKLGRLFGKNNVKVVASNSKFVIVRAKKAVISK</sequence>
<dbReference type="Pfam" id="PF26049">
    <property type="entry name" value="RLMG_N"/>
    <property type="match status" value="1"/>
</dbReference>
<evidence type="ECO:0000256" key="5">
    <source>
        <dbReference type="ARBA" id="ARBA00022691"/>
    </source>
</evidence>
<dbReference type="HAMAP" id="MF_01859">
    <property type="entry name" value="23SrRNA_methyltr_G"/>
    <property type="match status" value="1"/>
</dbReference>
<dbReference type="PANTHER" id="PTHR47816">
    <property type="entry name" value="RIBOSOMAL RNA SMALL SUBUNIT METHYLTRANSFERASE C"/>
    <property type="match status" value="1"/>
</dbReference>
<dbReference type="GO" id="GO:0003676">
    <property type="term" value="F:nucleic acid binding"/>
    <property type="evidence" value="ECO:0007669"/>
    <property type="project" value="InterPro"/>
</dbReference>
<reference evidence="9 10" key="2">
    <citation type="submission" date="2015-01" db="EMBL/GenBank/DDBJ databases">
        <authorList>
            <consortium name="NBRP consortium"/>
            <person name="Sawabe T."/>
            <person name="Meirelles P."/>
            <person name="Feng G."/>
            <person name="Sayaka M."/>
            <person name="Hattori M."/>
            <person name="Ohkuma M."/>
        </authorList>
    </citation>
    <scope>NUCLEOTIDE SEQUENCE [LARGE SCALE GENOMIC DNA]</scope>
    <source>
        <strain evidence="10">JCM 19231</strain>
    </source>
</reference>
<dbReference type="InterPro" id="IPR002052">
    <property type="entry name" value="DNA_methylase_N6_adenine_CS"/>
</dbReference>
<evidence type="ECO:0000256" key="6">
    <source>
        <dbReference type="HAMAP-Rule" id="MF_01859"/>
    </source>
</evidence>
<feature type="domain" description="Methyltransferase small" evidence="7">
    <location>
        <begin position="186"/>
        <end position="358"/>
    </location>
</feature>
<evidence type="ECO:0000259" key="7">
    <source>
        <dbReference type="Pfam" id="PF05175"/>
    </source>
</evidence>
<proteinExistence type="inferred from homology"/>
<keyword evidence="2 6" id="KW-0698">rRNA processing</keyword>
<evidence type="ECO:0000256" key="4">
    <source>
        <dbReference type="ARBA" id="ARBA00022679"/>
    </source>
</evidence>
<dbReference type="Proteomes" id="UP000031671">
    <property type="component" value="Unassembled WGS sequence"/>
</dbReference>
<gene>
    <name evidence="6" type="primary">rlmG</name>
    <name evidence="9" type="ORF">JCM19231_5523</name>
</gene>
<dbReference type="Gene3D" id="3.40.50.150">
    <property type="entry name" value="Vaccinia Virus protein VP39"/>
    <property type="match status" value="2"/>
</dbReference>
<dbReference type="PANTHER" id="PTHR47816:SF5">
    <property type="entry name" value="RIBOSOMAL RNA LARGE SUBUNIT METHYLTRANSFERASE G"/>
    <property type="match status" value="1"/>
</dbReference>
<evidence type="ECO:0000256" key="3">
    <source>
        <dbReference type="ARBA" id="ARBA00022603"/>
    </source>
</evidence>
<dbReference type="SUPFAM" id="SSF53335">
    <property type="entry name" value="S-adenosyl-L-methionine-dependent methyltransferases"/>
    <property type="match status" value="1"/>
</dbReference>
<dbReference type="InterPro" id="IPR017237">
    <property type="entry name" value="RLMG"/>
</dbReference>
<keyword evidence="3 6" id="KW-0489">Methyltransferase</keyword>
<protein>
    <recommendedName>
        <fullName evidence="6">Ribosomal RNA large subunit methyltransferase G</fullName>
        <ecNumber evidence="6">2.1.1.174</ecNumber>
    </recommendedName>
    <alternativeName>
        <fullName evidence="6">23S rRNA m2G1835 methyltransferase</fullName>
    </alternativeName>
    <alternativeName>
        <fullName evidence="6">rRNA (guanine-N(2)-)-methyltransferase RlmG</fullName>
    </alternativeName>
</protein>